<evidence type="ECO:0000313" key="3">
    <source>
        <dbReference type="Proteomes" id="UP000822688"/>
    </source>
</evidence>
<dbReference type="EMBL" id="CM026426">
    <property type="protein sequence ID" value="KAG0573000.1"/>
    <property type="molecule type" value="Genomic_DNA"/>
</dbReference>
<proteinExistence type="predicted"/>
<evidence type="ECO:0000256" key="1">
    <source>
        <dbReference type="SAM" id="SignalP"/>
    </source>
</evidence>
<organism evidence="2 3">
    <name type="scientific">Ceratodon purpureus</name>
    <name type="common">Fire moss</name>
    <name type="synonym">Dicranum purpureum</name>
    <dbReference type="NCBI Taxonomy" id="3225"/>
    <lineage>
        <taxon>Eukaryota</taxon>
        <taxon>Viridiplantae</taxon>
        <taxon>Streptophyta</taxon>
        <taxon>Embryophyta</taxon>
        <taxon>Bryophyta</taxon>
        <taxon>Bryophytina</taxon>
        <taxon>Bryopsida</taxon>
        <taxon>Dicranidae</taxon>
        <taxon>Pseudoditrichales</taxon>
        <taxon>Ditrichaceae</taxon>
        <taxon>Ceratodon</taxon>
    </lineage>
</organism>
<sequence>MIGSNYTLCVVLTSLFHCPCRLCTDSSDSESMIFTLHWIFLFSALRAEESN</sequence>
<feature type="signal peptide" evidence="1">
    <location>
        <begin position="1"/>
        <end position="23"/>
    </location>
</feature>
<name>A0A8T0HPW6_CERPU</name>
<feature type="chain" id="PRO_5035739031" evidence="1">
    <location>
        <begin position="24"/>
        <end position="51"/>
    </location>
</feature>
<keyword evidence="1" id="KW-0732">Signal</keyword>
<dbReference type="Proteomes" id="UP000822688">
    <property type="component" value="Chromosome V"/>
</dbReference>
<keyword evidence="3" id="KW-1185">Reference proteome</keyword>
<comment type="caution">
    <text evidence="2">The sequence shown here is derived from an EMBL/GenBank/DDBJ whole genome shotgun (WGS) entry which is preliminary data.</text>
</comment>
<dbReference type="AlphaFoldDB" id="A0A8T0HPW6"/>
<evidence type="ECO:0000313" key="2">
    <source>
        <dbReference type="EMBL" id="KAG0573000.1"/>
    </source>
</evidence>
<accession>A0A8T0HPW6</accession>
<protein>
    <submittedName>
        <fullName evidence="2">Uncharacterized protein</fullName>
    </submittedName>
</protein>
<reference evidence="2" key="1">
    <citation type="submission" date="2020-06" db="EMBL/GenBank/DDBJ databases">
        <title>WGS assembly of Ceratodon purpureus strain R40.</title>
        <authorList>
            <person name="Carey S.B."/>
            <person name="Jenkins J."/>
            <person name="Shu S."/>
            <person name="Lovell J.T."/>
            <person name="Sreedasyam A."/>
            <person name="Maumus F."/>
            <person name="Tiley G.P."/>
            <person name="Fernandez-Pozo N."/>
            <person name="Barry K."/>
            <person name="Chen C."/>
            <person name="Wang M."/>
            <person name="Lipzen A."/>
            <person name="Daum C."/>
            <person name="Saski C.A."/>
            <person name="Payton A.C."/>
            <person name="Mcbreen J.C."/>
            <person name="Conrad R.E."/>
            <person name="Kollar L.M."/>
            <person name="Olsson S."/>
            <person name="Huttunen S."/>
            <person name="Landis J.B."/>
            <person name="Wickett N.J."/>
            <person name="Johnson M.G."/>
            <person name="Rensing S.A."/>
            <person name="Grimwood J."/>
            <person name="Schmutz J."/>
            <person name="Mcdaniel S.F."/>
        </authorList>
    </citation>
    <scope>NUCLEOTIDE SEQUENCE</scope>
    <source>
        <strain evidence="2">R40</strain>
    </source>
</reference>
<gene>
    <name evidence="2" type="ORF">KC19_VG139800</name>
</gene>